<dbReference type="SUPFAM" id="SSF48695">
    <property type="entry name" value="Multiheme cytochromes"/>
    <property type="match status" value="1"/>
</dbReference>
<reference evidence="10 11" key="1">
    <citation type="submission" date="2019-04" db="EMBL/GenBank/DDBJ databases">
        <title>Microbes associate with the intestines of laboratory mice.</title>
        <authorList>
            <person name="Navarre W."/>
            <person name="Wong E."/>
            <person name="Huang K.C."/>
            <person name="Tropini C."/>
            <person name="Ng K."/>
            <person name="Yu B."/>
        </authorList>
    </citation>
    <scope>NUCLEOTIDE SEQUENCE [LARGE SCALE GENOMIC DNA]</scope>
    <source>
        <strain evidence="10 11">NM48_B13</strain>
    </source>
</reference>
<dbReference type="Gene3D" id="1.10.1130.10">
    <property type="entry name" value="Flavocytochrome C3, Chain A"/>
    <property type="match status" value="1"/>
</dbReference>
<dbReference type="InterPro" id="IPR012286">
    <property type="entry name" value="Tetrahaem_cytochrome"/>
</dbReference>
<keyword evidence="2" id="KW-0813">Transport</keyword>
<evidence type="ECO:0000256" key="7">
    <source>
        <dbReference type="SAM" id="MobiDB-lite"/>
    </source>
</evidence>
<dbReference type="EMBL" id="SSTM01000002">
    <property type="protein sequence ID" value="TJW11243.1"/>
    <property type="molecule type" value="Genomic_DNA"/>
</dbReference>
<evidence type="ECO:0000256" key="6">
    <source>
        <dbReference type="ARBA" id="ARBA00023004"/>
    </source>
</evidence>
<keyword evidence="6" id="KW-0408">Iron</keyword>
<evidence type="ECO:0000256" key="3">
    <source>
        <dbReference type="ARBA" id="ARBA00022617"/>
    </source>
</evidence>
<comment type="subcellular location">
    <subcellularLocation>
        <location evidence="1">Cell envelope</location>
    </subcellularLocation>
</comment>
<dbReference type="OrthoDB" id="5397337at2"/>
<evidence type="ECO:0000256" key="1">
    <source>
        <dbReference type="ARBA" id="ARBA00004196"/>
    </source>
</evidence>
<organism evidence="10 11">
    <name type="scientific">Parvibacter caecicola</name>
    <dbReference type="NCBI Taxonomy" id="747645"/>
    <lineage>
        <taxon>Bacteria</taxon>
        <taxon>Bacillati</taxon>
        <taxon>Actinomycetota</taxon>
        <taxon>Coriobacteriia</taxon>
        <taxon>Coriobacteriales</taxon>
        <taxon>Coriobacteriaceae</taxon>
        <taxon>Parvibacter</taxon>
    </lineage>
</organism>
<dbReference type="RefSeq" id="WP_136845447.1">
    <property type="nucleotide sequence ID" value="NZ_CAPYQC010000022.1"/>
</dbReference>
<feature type="compositionally biased region" description="Low complexity" evidence="7">
    <location>
        <begin position="12"/>
        <end position="30"/>
    </location>
</feature>
<dbReference type="GO" id="GO:0030313">
    <property type="term" value="C:cell envelope"/>
    <property type="evidence" value="ECO:0007669"/>
    <property type="project" value="UniProtKB-SubCell"/>
</dbReference>
<evidence type="ECO:0000313" key="10">
    <source>
        <dbReference type="EMBL" id="TJW11243.1"/>
    </source>
</evidence>
<evidence type="ECO:0000256" key="2">
    <source>
        <dbReference type="ARBA" id="ARBA00022448"/>
    </source>
</evidence>
<keyword evidence="8" id="KW-0812">Transmembrane</keyword>
<dbReference type="InterPro" id="IPR036280">
    <property type="entry name" value="Multihaem_cyt_sf"/>
</dbReference>
<evidence type="ECO:0000313" key="11">
    <source>
        <dbReference type="Proteomes" id="UP000309454"/>
    </source>
</evidence>
<keyword evidence="8" id="KW-1133">Transmembrane helix</keyword>
<feature type="transmembrane region" description="Helical" evidence="8">
    <location>
        <begin position="37"/>
        <end position="58"/>
    </location>
</feature>
<name>A0A4T9TBR2_9ACTN</name>
<keyword evidence="3" id="KW-0349">Heme</keyword>
<keyword evidence="10" id="KW-0675">Receptor</keyword>
<dbReference type="AlphaFoldDB" id="A0A4T9TBR2"/>
<evidence type="ECO:0000256" key="8">
    <source>
        <dbReference type="SAM" id="Phobius"/>
    </source>
</evidence>
<keyword evidence="4" id="KW-0479">Metal-binding</keyword>
<evidence type="ECO:0000256" key="4">
    <source>
        <dbReference type="ARBA" id="ARBA00022723"/>
    </source>
</evidence>
<protein>
    <submittedName>
        <fullName evidence="10">Histamine H3 receptor</fullName>
    </submittedName>
</protein>
<dbReference type="GO" id="GO:0046872">
    <property type="term" value="F:metal ion binding"/>
    <property type="evidence" value="ECO:0007669"/>
    <property type="project" value="UniProtKB-KW"/>
</dbReference>
<comment type="caution">
    <text evidence="10">The sequence shown here is derived from an EMBL/GenBank/DDBJ whole genome shotgun (WGS) entry which is preliminary data.</text>
</comment>
<proteinExistence type="predicted"/>
<dbReference type="Proteomes" id="UP000309454">
    <property type="component" value="Unassembled WGS sequence"/>
</dbReference>
<evidence type="ECO:0000259" key="9">
    <source>
        <dbReference type="Pfam" id="PF14537"/>
    </source>
</evidence>
<gene>
    <name evidence="10" type="ORF">E5982_03250</name>
</gene>
<feature type="domain" description="Tetrahaem cytochrome" evidence="9">
    <location>
        <begin position="140"/>
        <end position="197"/>
    </location>
</feature>
<evidence type="ECO:0000256" key="5">
    <source>
        <dbReference type="ARBA" id="ARBA00022982"/>
    </source>
</evidence>
<accession>A0A4T9TBR2</accession>
<keyword evidence="5" id="KW-0249">Electron transport</keyword>
<feature type="region of interest" description="Disordered" evidence="7">
    <location>
        <begin position="1"/>
        <end position="32"/>
    </location>
</feature>
<keyword evidence="11" id="KW-1185">Reference proteome</keyword>
<dbReference type="Pfam" id="PF14537">
    <property type="entry name" value="Cytochrom_c3_2"/>
    <property type="match status" value="1"/>
</dbReference>
<sequence>MQQDEIMRDGSAPEPAGGTAAAPEAPSAAPKRPRRKWPIAVAVVAAVLVVAGAGFWTWHEQPSFCNAICHSPMDAYVEGYYQDASLSANAHQAANVTCLQCHEAKIEDQVHEGLVWLSGDFETGKDGLLTTVGVRSDEKMCTANGCHDFDEVVAATENWGGQEGVNPHESHQGHAIDCSNCHGVHQQSVMYCNTCHDYEVPEGWAQPQRAADAS</sequence>
<keyword evidence="8" id="KW-0472">Membrane</keyword>